<dbReference type="OrthoDB" id="8052806at2759"/>
<organism evidence="1 2">
    <name type="scientific">Allacma fusca</name>
    <dbReference type="NCBI Taxonomy" id="39272"/>
    <lineage>
        <taxon>Eukaryota</taxon>
        <taxon>Metazoa</taxon>
        <taxon>Ecdysozoa</taxon>
        <taxon>Arthropoda</taxon>
        <taxon>Hexapoda</taxon>
        <taxon>Collembola</taxon>
        <taxon>Symphypleona</taxon>
        <taxon>Sminthuridae</taxon>
        <taxon>Allacma</taxon>
    </lineage>
</organism>
<dbReference type="AlphaFoldDB" id="A0A8J2P3M7"/>
<dbReference type="Proteomes" id="UP000708208">
    <property type="component" value="Unassembled WGS sequence"/>
</dbReference>
<proteinExistence type="predicted"/>
<name>A0A8J2P3M7_9HEXA</name>
<evidence type="ECO:0000313" key="2">
    <source>
        <dbReference type="Proteomes" id="UP000708208"/>
    </source>
</evidence>
<evidence type="ECO:0000313" key="1">
    <source>
        <dbReference type="EMBL" id="CAG7786656.1"/>
    </source>
</evidence>
<accession>A0A8J2P3M7</accession>
<protein>
    <submittedName>
        <fullName evidence="1">Uncharacterized protein</fullName>
    </submittedName>
</protein>
<dbReference type="EMBL" id="CAJVCH010322586">
    <property type="protein sequence ID" value="CAG7786656.1"/>
    <property type="molecule type" value="Genomic_DNA"/>
</dbReference>
<comment type="caution">
    <text evidence="1">The sequence shown here is derived from an EMBL/GenBank/DDBJ whole genome shotgun (WGS) entry which is preliminary data.</text>
</comment>
<gene>
    <name evidence="1" type="ORF">AFUS01_LOCUS25216</name>
</gene>
<feature type="non-terminal residue" evidence="1">
    <location>
        <position position="135"/>
    </location>
</feature>
<keyword evidence="2" id="KW-1185">Reference proteome</keyword>
<sequence>MATLAKLQKSQASVKSTLHTIEKDLNATTGKVTQVRYERLVKILDRQEVSMNETHTEIYRHLANAAEETVQDTEFGLLYNLHLSLVDRLDQLKPDSTPVMTRAKVKLPELEVPHFDGDIATWNSFHDLFVATVHN</sequence>
<reference evidence="1" key="1">
    <citation type="submission" date="2021-06" db="EMBL/GenBank/DDBJ databases">
        <authorList>
            <person name="Hodson N. C."/>
            <person name="Mongue J. A."/>
            <person name="Jaron S. K."/>
        </authorList>
    </citation>
    <scope>NUCLEOTIDE SEQUENCE</scope>
</reference>